<accession>A0A0S3RU87</accession>
<evidence type="ECO:0000313" key="2">
    <source>
        <dbReference type="EMBL" id="BAT84061.1"/>
    </source>
</evidence>
<keyword evidence="1" id="KW-0175">Coiled coil</keyword>
<sequence length="108" mass="12763">MAEDTRMKELMAEVNRLKDLSETMNKMVEALDVQDKEMKKLMELLAACEKDRATRFETLESNLDSLLRLGGTHNTASFEQFFFYYHTPDDQRLTIVAIHLYKEVVHWF</sequence>
<organism evidence="2 3">
    <name type="scientific">Vigna angularis var. angularis</name>
    <dbReference type="NCBI Taxonomy" id="157739"/>
    <lineage>
        <taxon>Eukaryota</taxon>
        <taxon>Viridiplantae</taxon>
        <taxon>Streptophyta</taxon>
        <taxon>Embryophyta</taxon>
        <taxon>Tracheophyta</taxon>
        <taxon>Spermatophyta</taxon>
        <taxon>Magnoliopsida</taxon>
        <taxon>eudicotyledons</taxon>
        <taxon>Gunneridae</taxon>
        <taxon>Pentapetalae</taxon>
        <taxon>rosids</taxon>
        <taxon>fabids</taxon>
        <taxon>Fabales</taxon>
        <taxon>Fabaceae</taxon>
        <taxon>Papilionoideae</taxon>
        <taxon>50 kb inversion clade</taxon>
        <taxon>NPAAA clade</taxon>
        <taxon>indigoferoid/millettioid clade</taxon>
        <taxon>Phaseoleae</taxon>
        <taxon>Vigna</taxon>
    </lineage>
</organism>
<dbReference type="Proteomes" id="UP000291084">
    <property type="component" value="Chromosome 4"/>
</dbReference>
<evidence type="ECO:0000256" key="1">
    <source>
        <dbReference type="SAM" id="Coils"/>
    </source>
</evidence>
<dbReference type="AlphaFoldDB" id="A0A0S3RU87"/>
<dbReference type="EMBL" id="AP015037">
    <property type="protein sequence ID" value="BAT84061.1"/>
    <property type="molecule type" value="Genomic_DNA"/>
</dbReference>
<feature type="coiled-coil region" evidence="1">
    <location>
        <begin position="7"/>
        <end position="51"/>
    </location>
</feature>
<proteinExistence type="predicted"/>
<protein>
    <submittedName>
        <fullName evidence="2">Uncharacterized protein</fullName>
    </submittedName>
</protein>
<name>A0A0S3RU87_PHAAN</name>
<evidence type="ECO:0000313" key="3">
    <source>
        <dbReference type="Proteomes" id="UP000291084"/>
    </source>
</evidence>
<keyword evidence="3" id="KW-1185">Reference proteome</keyword>
<reference evidence="2 3" key="1">
    <citation type="journal article" date="2015" name="Sci. Rep.">
        <title>The power of single molecule real-time sequencing technology in the de novo assembly of a eukaryotic genome.</title>
        <authorList>
            <person name="Sakai H."/>
            <person name="Naito K."/>
            <person name="Ogiso-Tanaka E."/>
            <person name="Takahashi Y."/>
            <person name="Iseki K."/>
            <person name="Muto C."/>
            <person name="Satou K."/>
            <person name="Teruya K."/>
            <person name="Shiroma A."/>
            <person name="Shimoji M."/>
            <person name="Hirano T."/>
            <person name="Itoh T."/>
            <person name="Kaga A."/>
            <person name="Tomooka N."/>
        </authorList>
    </citation>
    <scope>NUCLEOTIDE SEQUENCE [LARGE SCALE GENOMIC DNA]</scope>
    <source>
        <strain evidence="3">cv. Shumari</strain>
    </source>
</reference>
<gene>
    <name evidence="2" type="primary">Vigan.04G133100</name>
    <name evidence="2" type="ORF">VIGAN_04133100</name>
</gene>